<dbReference type="EMBL" id="JAJA02000001">
    <property type="protein sequence ID" value="KWS05495.1"/>
    <property type="molecule type" value="Genomic_DNA"/>
</dbReference>
<protein>
    <recommendedName>
        <fullName evidence="3">Integron gene cassette protein</fullName>
    </recommendedName>
</protein>
<evidence type="ECO:0000313" key="2">
    <source>
        <dbReference type="Proteomes" id="UP000023435"/>
    </source>
</evidence>
<organism evidence="1 2">
    <name type="scientific">Lysobacter capsici AZ78</name>
    <dbReference type="NCBI Taxonomy" id="1444315"/>
    <lineage>
        <taxon>Bacteria</taxon>
        <taxon>Pseudomonadati</taxon>
        <taxon>Pseudomonadota</taxon>
        <taxon>Gammaproteobacteria</taxon>
        <taxon>Lysobacterales</taxon>
        <taxon>Lysobacteraceae</taxon>
        <taxon>Lysobacter</taxon>
    </lineage>
</organism>
<dbReference type="Proteomes" id="UP000023435">
    <property type="component" value="Unassembled WGS sequence"/>
</dbReference>
<proteinExistence type="predicted"/>
<accession>A0A120AH24</accession>
<reference evidence="1 2" key="1">
    <citation type="journal article" date="2014" name="Genome Announc.">
        <title>Draft Genome Sequence of Lysobacter capsici AZ78, a Bacterium Antagonistic to Plant-Pathogenic Oomycetes.</title>
        <authorList>
            <person name="Puopolo G."/>
            <person name="Sonego P."/>
            <person name="Engelen K."/>
            <person name="Pertot I."/>
        </authorList>
    </citation>
    <scope>NUCLEOTIDE SEQUENCE [LARGE SCALE GENOMIC DNA]</scope>
    <source>
        <strain evidence="1 2">AZ78</strain>
    </source>
</reference>
<evidence type="ECO:0008006" key="3">
    <source>
        <dbReference type="Google" id="ProtNLM"/>
    </source>
</evidence>
<sequence length="169" mass="19349">MERISRDFTQDLAGLGFARTRSKFWTRRFEHHLDFIHLFRSGSSYGAPYNASVSLRVHLGIAVLDDDRDATMLNGPNSGDLNLFSADRFHLRFNASSGSTYERCREDLLRFVVQRAEPWFVAWRSPQSLREREDSPLDAIARQALQRGVDGNAASERVTRTLKLFGIKN</sequence>
<name>A0A120AH24_9GAMM</name>
<evidence type="ECO:0000313" key="1">
    <source>
        <dbReference type="EMBL" id="KWS05495.1"/>
    </source>
</evidence>
<comment type="caution">
    <text evidence="1">The sequence shown here is derived from an EMBL/GenBank/DDBJ whole genome shotgun (WGS) entry which is preliminary data.</text>
</comment>
<gene>
    <name evidence="1" type="ORF">AZ78_3047</name>
</gene>
<dbReference type="AlphaFoldDB" id="A0A120AH24"/>
<keyword evidence="2" id="KW-1185">Reference proteome</keyword>